<feature type="compositionally biased region" description="Low complexity" evidence="1">
    <location>
        <begin position="102"/>
        <end position="131"/>
    </location>
</feature>
<proteinExistence type="predicted"/>
<dbReference type="InParanoid" id="A0A369JGW6"/>
<dbReference type="OrthoDB" id="3359887at2759"/>
<dbReference type="Proteomes" id="UP000076154">
    <property type="component" value="Unassembled WGS sequence"/>
</dbReference>
<feature type="compositionally biased region" description="Polar residues" evidence="1">
    <location>
        <begin position="41"/>
        <end position="76"/>
    </location>
</feature>
<feature type="compositionally biased region" description="Polar residues" evidence="1">
    <location>
        <begin position="1331"/>
        <end position="1342"/>
    </location>
</feature>
<keyword evidence="3" id="KW-1185">Reference proteome</keyword>
<evidence type="ECO:0000313" key="3">
    <source>
        <dbReference type="Proteomes" id="UP000076154"/>
    </source>
</evidence>
<reference evidence="2" key="1">
    <citation type="submission" date="2018-04" db="EMBL/GenBank/DDBJ databases">
        <title>Whole genome sequencing of Hypsizygus marmoreus.</title>
        <authorList>
            <person name="Choi I.-G."/>
            <person name="Min B."/>
            <person name="Kim J.-G."/>
            <person name="Kim S."/>
            <person name="Oh Y.-L."/>
            <person name="Kong W.-S."/>
            <person name="Park H."/>
            <person name="Jeong J."/>
            <person name="Song E.-S."/>
        </authorList>
    </citation>
    <scope>NUCLEOTIDE SEQUENCE [LARGE SCALE GENOMIC DNA]</scope>
    <source>
        <strain evidence="2">51987-8</strain>
    </source>
</reference>
<dbReference type="Pfam" id="PF02992">
    <property type="entry name" value="Transposase_21"/>
    <property type="match status" value="1"/>
</dbReference>
<feature type="compositionally biased region" description="Acidic residues" evidence="1">
    <location>
        <begin position="1"/>
        <end position="30"/>
    </location>
</feature>
<accession>A0A369JGW6</accession>
<sequence>MNENELSSDTDENEDMDENAYFDEDEDFEMDEGHQSDIENDSGNDSQNKTMETLNESSSQIVNTEGNSLNHVSDNTGLPHWETMAHSETRKLSGAKNTQAMEISETTDASEIIETSESTEPSETSVFTSTSDSEGAAVQEDNSHSDGSEDEYFTSDVWSDVSNGSNAGNAGDAFVPAKLKKLRKNLLGNYVAPAKAPLNKPNKGTLLRSSLHRASFEHYIAWYKANGTAKGYNSHAAVLSKNSGIGVLSHHLVKKEAAAITGLQPTWVDMCKNSCIAYTGKYSELTSCPYKRREKGKKQELCGEPRYHSHLKSSDGKPVARAQNMTLPILATIEALYANADTSRLLRQRDKNIQRTLELINEASQAPQARAYSDFSNGQLHCDHHVNGLFKKPGDIAFALSTDGAQLTMKKQSNTWICILMLLNFPPEKRYKSNNVIITLATPGPNSPGDIESFLYPVFQELAKLGAGVWMYDALDSAYFFHKAWLCMVLGDMPGSAKLSGMAGHSAIHGDRFSLVQGAKSGLGKGAKAQYYPMSPPENEKYNPGRPIYNIRNLPLRNAKGYWDYIHRLHAAKTPADRKKITRESGISCMPLCAASDAYTHPQFFPADPFHLFYENQLPALWDYWTGSDSKEIFHLSFEKACQIGEWIVDSMATIPPSFCSPVRDIHLKRHSQYKIYEWMMLLHHLLLPMLIELEFEQAVLYNFSLFVQAIETAMSNSPKSEEEIKNLSEKIAQFLSGFENLYIGNNPDYVNKYRLSIFQLIHVPQHILWYGSIRVGSQATVERAIGEMGHRIRSKKSPFKNLENILWERELVRLLLQYDPTLDVNYKEPTTLVEEPEITPKSQLPLTKELVLDTEIRKQISLVLNFLRLPLDLSKPQQHLRRWGKLQLVNGSTLTSVFGESTGRNAPNRSSYYFEVPKDEKSEIVGKAIVFFEHKPTKQLLVVYQSMTSLQTTLGCLRGKWGAEDDIKVMEVDGIKATVGILGPGLKGFGESGWQYVLRKHPAFLMLEATKTGAPDAPVDDENQAVNVACVPEVIVPADRSHRAFLSPWKAFPTPPQTMFLSVKSPCWRPSTHENDGWVRLLPSNLTPSSFLTRNTTFTLISFLSLTSTNHLQCYETLVAISIVLYAQPRHPTNTKTWHCDTVRLPHTCSASRRASELTLVIRVIRLGLLQEASAVGSRMPGLLAHCHVMVIGVVLGMVFSFRFRRRAARCSTHDLLTTMTMHIRKPLRPLPLTALALSMSSSTFHGTDRDCRLLPPYTLFWVATYGIIEPQSPMTPADNHCPTPAPPETAPLVMISIMHDADLDSLSCLATTSHRRRLLSPNVPRSPAATDTGNDSSSLNVPLPLPTLSTRSSGSVHFNTSTALRDNNLEEPSSHLRKASNATFNSVLTIPDSNNAAELAERRTMDSGITAVLSEGHAQDEKKKGKKKKGKKKKGKKGGEEDDEPKLTTHYSCTCSTQRTWTLTQYGGTEGLLRGLGTNAEMGLSKEALAVNSGAVAHHNLFIAWEKEMAKAEKKASHQHKTRMGGHVVFTTDSLISFNTLNLASMLAKYTYSLSRLHRAIQYGGNFELEEEVQDDLEGEQEAMPDVGAEEYILIPEEEVDASRIPGGLEELNTNVKNASKGLKEDTDKQYKRLAKKCLAFLHEKRLLEPTANFFCENPPENAPLLIVAWIMHSCDEMNLDGTVKSPQEARETYTHAQKMRAAMTYVFGRIHGLGKTAWHKSELTGHMVGNPSVGEAVSSYMVSLRRRKVQAGETATSARAVASVKHLTCFIHTHK</sequence>
<evidence type="ECO:0000256" key="1">
    <source>
        <dbReference type="SAM" id="MobiDB-lite"/>
    </source>
</evidence>
<comment type="caution">
    <text evidence="2">The sequence shown here is derived from an EMBL/GenBank/DDBJ whole genome shotgun (WGS) entry which is preliminary data.</text>
</comment>
<feature type="region of interest" description="Disordered" evidence="1">
    <location>
        <begin position="1320"/>
        <end position="1378"/>
    </location>
</feature>
<gene>
    <name evidence="2" type="ORF">Hypma_000931</name>
</gene>
<protein>
    <submittedName>
        <fullName evidence="2">Uncharacterized protein</fullName>
    </submittedName>
</protein>
<feature type="region of interest" description="Disordered" evidence="1">
    <location>
        <begin position="1414"/>
        <end position="1450"/>
    </location>
</feature>
<name>A0A369JGW6_HYPMA</name>
<feature type="compositionally biased region" description="Polar residues" evidence="1">
    <location>
        <begin position="1349"/>
        <end position="1367"/>
    </location>
</feature>
<evidence type="ECO:0000313" key="2">
    <source>
        <dbReference type="EMBL" id="RDB18066.1"/>
    </source>
</evidence>
<feature type="region of interest" description="Disordered" evidence="1">
    <location>
        <begin position="1"/>
        <end position="152"/>
    </location>
</feature>
<organism evidence="2 3">
    <name type="scientific">Hypsizygus marmoreus</name>
    <name type="common">White beech mushroom</name>
    <name type="synonym">Agaricus marmoreus</name>
    <dbReference type="NCBI Taxonomy" id="39966"/>
    <lineage>
        <taxon>Eukaryota</taxon>
        <taxon>Fungi</taxon>
        <taxon>Dikarya</taxon>
        <taxon>Basidiomycota</taxon>
        <taxon>Agaricomycotina</taxon>
        <taxon>Agaricomycetes</taxon>
        <taxon>Agaricomycetidae</taxon>
        <taxon>Agaricales</taxon>
        <taxon>Tricholomatineae</taxon>
        <taxon>Lyophyllaceae</taxon>
        <taxon>Hypsizygus</taxon>
    </lineage>
</organism>
<dbReference type="InterPro" id="IPR004242">
    <property type="entry name" value="Transposase_21"/>
</dbReference>
<dbReference type="EMBL" id="LUEZ02000107">
    <property type="protein sequence ID" value="RDB18066.1"/>
    <property type="molecule type" value="Genomic_DNA"/>
</dbReference>
<dbReference type="STRING" id="39966.A0A369JGW6"/>
<feature type="compositionally biased region" description="Basic residues" evidence="1">
    <location>
        <begin position="1426"/>
        <end position="1438"/>
    </location>
</feature>